<protein>
    <submittedName>
        <fullName evidence="9">Iron-hydroxamate transporter permease subunit</fullName>
    </submittedName>
</protein>
<evidence type="ECO:0000256" key="2">
    <source>
        <dbReference type="ARBA" id="ARBA00007935"/>
    </source>
</evidence>
<keyword evidence="10" id="KW-1185">Reference proteome</keyword>
<feature type="transmembrane region" description="Helical" evidence="8">
    <location>
        <begin position="78"/>
        <end position="101"/>
    </location>
</feature>
<evidence type="ECO:0000256" key="3">
    <source>
        <dbReference type="ARBA" id="ARBA00022448"/>
    </source>
</evidence>
<dbReference type="EMBL" id="AONB01000002">
    <property type="protein sequence ID" value="EXJ12430.1"/>
    <property type="molecule type" value="Genomic_DNA"/>
</dbReference>
<dbReference type="Pfam" id="PF01032">
    <property type="entry name" value="FecCD"/>
    <property type="match status" value="1"/>
</dbReference>
<reference evidence="10" key="1">
    <citation type="submission" date="2012-11" db="EMBL/GenBank/DDBJ databases">
        <authorList>
            <person name="Singh A."/>
            <person name="Pinnaka A.K."/>
            <person name="Vaidya B."/>
        </authorList>
    </citation>
    <scope>NUCLEOTIDE SEQUENCE [LARGE SCALE GENOMIC DNA]</scope>
    <source>
        <strain evidence="10">AK23</strain>
    </source>
</reference>
<dbReference type="InterPro" id="IPR000522">
    <property type="entry name" value="ABC_transptr_permease_BtuC"/>
</dbReference>
<feature type="transmembrane region" description="Helical" evidence="8">
    <location>
        <begin position="133"/>
        <end position="157"/>
    </location>
</feature>
<keyword evidence="7 8" id="KW-0472">Membrane</keyword>
<comment type="subcellular location">
    <subcellularLocation>
        <location evidence="1">Cell membrane</location>
        <topology evidence="1">Multi-pass membrane protein</topology>
    </subcellularLocation>
</comment>
<evidence type="ECO:0000256" key="4">
    <source>
        <dbReference type="ARBA" id="ARBA00022475"/>
    </source>
</evidence>
<dbReference type="Gene3D" id="1.10.3470.10">
    <property type="entry name" value="ABC transporter involved in vitamin B12 uptake, BtuC"/>
    <property type="match status" value="1"/>
</dbReference>
<gene>
    <name evidence="9" type="ORF">D791_00675</name>
</gene>
<feature type="transmembrane region" description="Helical" evidence="8">
    <location>
        <begin position="45"/>
        <end position="66"/>
    </location>
</feature>
<comment type="similarity">
    <text evidence="2">Belongs to the binding-protein-dependent transport system permease family. FecCD subfamily.</text>
</comment>
<dbReference type="STRING" id="1229521.D791_00675"/>
<evidence type="ECO:0000256" key="8">
    <source>
        <dbReference type="SAM" id="Phobius"/>
    </source>
</evidence>
<evidence type="ECO:0000256" key="6">
    <source>
        <dbReference type="ARBA" id="ARBA00022989"/>
    </source>
</evidence>
<sequence>MFRSLSPSIRLWLLLGGVILASLLFMTLNVRAGWAFTLPFRGEKLLGLLLVAYCIAISTVLFQTLTHNRILSPGIMGFDFLYLLLQSLMVYSFGTVFFSQISPSLKWIGEVLVMVGVMCLLFYWLFIRQQRHLHVLVLVGIILGTLFRSLNAMIARLMDPVEFDLLQDVMFASFNQMDSALLGVSALMALLVSVLGWRYRHALDVLALGSDQA</sequence>
<dbReference type="GO" id="GO:0033214">
    <property type="term" value="P:siderophore-iron import into cell"/>
    <property type="evidence" value="ECO:0007669"/>
    <property type="project" value="TreeGrafter"/>
</dbReference>
<evidence type="ECO:0000256" key="5">
    <source>
        <dbReference type="ARBA" id="ARBA00022692"/>
    </source>
</evidence>
<dbReference type="PANTHER" id="PTHR30472:SF19">
    <property type="entry name" value="PETROBACTIN IMPORT SYSTEM PERMEASE PROTEIN YCLO"/>
    <property type="match status" value="1"/>
</dbReference>
<evidence type="ECO:0000313" key="10">
    <source>
        <dbReference type="Proteomes" id="UP000019464"/>
    </source>
</evidence>
<organism evidence="9 10">
    <name type="scientific">Nitrincola nitratireducens</name>
    <dbReference type="NCBI Taxonomy" id="1229521"/>
    <lineage>
        <taxon>Bacteria</taxon>
        <taxon>Pseudomonadati</taxon>
        <taxon>Pseudomonadota</taxon>
        <taxon>Gammaproteobacteria</taxon>
        <taxon>Oceanospirillales</taxon>
        <taxon>Oceanospirillaceae</taxon>
        <taxon>Nitrincola</taxon>
    </lineage>
</organism>
<dbReference type="SUPFAM" id="SSF81345">
    <property type="entry name" value="ABC transporter involved in vitamin B12 uptake, BtuC"/>
    <property type="match status" value="1"/>
</dbReference>
<keyword evidence="5 8" id="KW-0812">Transmembrane</keyword>
<evidence type="ECO:0000256" key="1">
    <source>
        <dbReference type="ARBA" id="ARBA00004651"/>
    </source>
</evidence>
<keyword evidence="3" id="KW-0813">Transport</keyword>
<evidence type="ECO:0000256" key="7">
    <source>
        <dbReference type="ARBA" id="ARBA00023136"/>
    </source>
</evidence>
<feature type="transmembrane region" description="Helical" evidence="8">
    <location>
        <begin position="177"/>
        <end position="197"/>
    </location>
</feature>
<evidence type="ECO:0000313" key="9">
    <source>
        <dbReference type="EMBL" id="EXJ12430.1"/>
    </source>
</evidence>
<dbReference type="GO" id="GO:0005886">
    <property type="term" value="C:plasma membrane"/>
    <property type="evidence" value="ECO:0007669"/>
    <property type="project" value="UniProtKB-SubCell"/>
</dbReference>
<dbReference type="PANTHER" id="PTHR30472">
    <property type="entry name" value="FERRIC ENTEROBACTIN TRANSPORT SYSTEM PERMEASE PROTEIN"/>
    <property type="match status" value="1"/>
</dbReference>
<keyword evidence="6 8" id="KW-1133">Transmembrane helix</keyword>
<reference evidence="9 10" key="2">
    <citation type="journal article" date="2015" name="Syst. Appl. Microbiol.">
        <title>Nitrincola nitratireducens sp. nov. isolated from a haloalkaline crater lake.</title>
        <authorList>
            <person name="Singh A."/>
            <person name="Vaidya B."/>
            <person name="Tanuku N.R."/>
            <person name="Pinnaka A.K."/>
        </authorList>
    </citation>
    <scope>NUCLEOTIDE SEQUENCE [LARGE SCALE GENOMIC DNA]</scope>
    <source>
        <strain evidence="9 10">AK23</strain>
    </source>
</reference>
<keyword evidence="4" id="KW-1003">Cell membrane</keyword>
<comment type="caution">
    <text evidence="9">The sequence shown here is derived from an EMBL/GenBank/DDBJ whole genome shotgun (WGS) entry which is preliminary data.</text>
</comment>
<dbReference type="AlphaFoldDB" id="W9VPR4"/>
<feature type="transmembrane region" description="Helical" evidence="8">
    <location>
        <begin position="107"/>
        <end position="126"/>
    </location>
</feature>
<name>W9VPR4_9GAMM</name>
<dbReference type="Proteomes" id="UP000019464">
    <property type="component" value="Unassembled WGS sequence"/>
</dbReference>
<accession>W9VPR4</accession>
<dbReference type="InterPro" id="IPR037294">
    <property type="entry name" value="ABC_BtuC-like"/>
</dbReference>
<dbReference type="GO" id="GO:0022857">
    <property type="term" value="F:transmembrane transporter activity"/>
    <property type="evidence" value="ECO:0007669"/>
    <property type="project" value="InterPro"/>
</dbReference>
<proteinExistence type="inferred from homology"/>